<organism evidence="1 2">
    <name type="scientific">Pseudomonas folii</name>
    <dbReference type="NCBI Taxonomy" id="2762593"/>
    <lineage>
        <taxon>Bacteria</taxon>
        <taxon>Pseudomonadati</taxon>
        <taxon>Pseudomonadota</taxon>
        <taxon>Gammaproteobacteria</taxon>
        <taxon>Pseudomonadales</taxon>
        <taxon>Pseudomonadaceae</taxon>
        <taxon>Pseudomonas</taxon>
    </lineage>
</organism>
<accession>A0ABR7ATS5</accession>
<reference evidence="1 2" key="1">
    <citation type="submission" date="2020-08" db="EMBL/GenBank/DDBJ databases">
        <title>Putative novel bacterial strains isolated from necrotic wheat leaf tissues caused by Xanthomonas translucens.</title>
        <authorList>
            <person name="Tambong J.T."/>
        </authorList>
    </citation>
    <scope>NUCLEOTIDE SEQUENCE [LARGE SCALE GENOMIC DNA]</scope>
    <source>
        <strain evidence="1 2">DOAB 1069</strain>
    </source>
</reference>
<proteinExistence type="predicted"/>
<gene>
    <name evidence="1" type="ORF">H8S59_00775</name>
</gene>
<evidence type="ECO:0000313" key="2">
    <source>
        <dbReference type="Proteomes" id="UP000651852"/>
    </source>
</evidence>
<sequence length="87" mass="9604">MTEAEMVQVQLPMWVIDQIRADLRLTSGTWAVIEECVERPVAFADQVLPCDVRLPPGTVFAKGSKLSGLLLAMNQRENGSAINTTFQ</sequence>
<evidence type="ECO:0000313" key="1">
    <source>
        <dbReference type="EMBL" id="MBC3948306.1"/>
    </source>
</evidence>
<dbReference type="Proteomes" id="UP000651852">
    <property type="component" value="Unassembled WGS sequence"/>
</dbReference>
<comment type="caution">
    <text evidence="1">The sequence shown here is derived from an EMBL/GenBank/DDBJ whole genome shotgun (WGS) entry which is preliminary data.</text>
</comment>
<evidence type="ECO:0008006" key="3">
    <source>
        <dbReference type="Google" id="ProtNLM"/>
    </source>
</evidence>
<name>A0ABR7ATS5_9PSED</name>
<protein>
    <recommendedName>
        <fullName evidence="3">Flagellar motor switch protein FliN-like C-terminal domain-containing protein</fullName>
    </recommendedName>
</protein>
<dbReference type="RefSeq" id="WP_187520106.1">
    <property type="nucleotide sequence ID" value="NZ_JACONW010000002.1"/>
</dbReference>
<dbReference type="EMBL" id="JACONW010000002">
    <property type="protein sequence ID" value="MBC3948306.1"/>
    <property type="molecule type" value="Genomic_DNA"/>
</dbReference>
<keyword evidence="2" id="KW-1185">Reference proteome</keyword>